<accession>A0ABP7GRF9</accession>
<gene>
    <name evidence="2" type="ORF">GCM10022271_00700</name>
</gene>
<dbReference type="Gene3D" id="3.30.160.670">
    <property type="match status" value="1"/>
</dbReference>
<organism evidence="2 3">
    <name type="scientific">Corallibacter vietnamensis</name>
    <dbReference type="NCBI Taxonomy" id="904130"/>
    <lineage>
        <taxon>Bacteria</taxon>
        <taxon>Pseudomonadati</taxon>
        <taxon>Bacteroidota</taxon>
        <taxon>Flavobacteriia</taxon>
        <taxon>Flavobacteriales</taxon>
        <taxon>Flavobacteriaceae</taxon>
        <taxon>Corallibacter</taxon>
    </lineage>
</organism>
<dbReference type="EMBL" id="BAABBI010000001">
    <property type="protein sequence ID" value="GAA3772504.1"/>
    <property type="molecule type" value="Genomic_DNA"/>
</dbReference>
<proteinExistence type="predicted"/>
<dbReference type="Pfam" id="PF13590">
    <property type="entry name" value="DUF4136"/>
    <property type="match status" value="1"/>
</dbReference>
<feature type="domain" description="DUF4136" evidence="1">
    <location>
        <begin position="20"/>
        <end position="170"/>
    </location>
</feature>
<dbReference type="RefSeq" id="WP_344725890.1">
    <property type="nucleotide sequence ID" value="NZ_BAABBI010000001.1"/>
</dbReference>
<dbReference type="PROSITE" id="PS51257">
    <property type="entry name" value="PROKAR_LIPOPROTEIN"/>
    <property type="match status" value="1"/>
</dbReference>
<evidence type="ECO:0000313" key="3">
    <source>
        <dbReference type="Proteomes" id="UP001501456"/>
    </source>
</evidence>
<comment type="caution">
    <text evidence="2">The sequence shown here is derived from an EMBL/GenBank/DDBJ whole genome shotgun (WGS) entry which is preliminary data.</text>
</comment>
<reference evidence="3" key="1">
    <citation type="journal article" date="2019" name="Int. J. Syst. Evol. Microbiol.">
        <title>The Global Catalogue of Microorganisms (GCM) 10K type strain sequencing project: providing services to taxonomists for standard genome sequencing and annotation.</title>
        <authorList>
            <consortium name="The Broad Institute Genomics Platform"/>
            <consortium name="The Broad Institute Genome Sequencing Center for Infectious Disease"/>
            <person name="Wu L."/>
            <person name="Ma J."/>
        </authorList>
    </citation>
    <scope>NUCLEOTIDE SEQUENCE [LARGE SCALE GENOMIC DNA]</scope>
    <source>
        <strain evidence="3">JCM 17525</strain>
    </source>
</reference>
<evidence type="ECO:0000259" key="1">
    <source>
        <dbReference type="Pfam" id="PF13590"/>
    </source>
</evidence>
<protein>
    <recommendedName>
        <fullName evidence="1">DUF4136 domain-containing protein</fullName>
    </recommendedName>
</protein>
<name>A0ABP7GRF9_9FLAO</name>
<dbReference type="Proteomes" id="UP001501456">
    <property type="component" value="Unassembled WGS sequence"/>
</dbReference>
<dbReference type="InterPro" id="IPR025411">
    <property type="entry name" value="DUF4136"/>
</dbReference>
<evidence type="ECO:0000313" key="2">
    <source>
        <dbReference type="EMBL" id="GAA3772504.1"/>
    </source>
</evidence>
<sequence>MRFSSLFVLLIIVSCAPIYVNHDYEKGTDFSKYKTYNYYDNINTGLSDFDAKRLFSALDEALQTKGFQMSTSPDFYIDIKSSERQSMKRNSVGVGVGGSGSHVGGGVSVGIPIGQPNIDRKIQFDFVDENGIGLFWQAISESTFKPNAKPESREALFKAIVNKVLKEFPPNQ</sequence>
<keyword evidence="3" id="KW-1185">Reference proteome</keyword>